<dbReference type="OrthoDB" id="5650789at2"/>
<evidence type="ECO:0000313" key="5">
    <source>
        <dbReference type="Proteomes" id="UP000054735"/>
    </source>
</evidence>
<dbReference type="Gene3D" id="1.20.120.1720">
    <property type="match status" value="1"/>
</dbReference>
<dbReference type="Pfam" id="PF18363">
    <property type="entry name" value="PI_PP_I"/>
    <property type="match status" value="1"/>
</dbReference>
<evidence type="ECO:0000313" key="3">
    <source>
        <dbReference type="EMBL" id="KTC75316.1"/>
    </source>
</evidence>
<dbReference type="EMBL" id="UGNW01000001">
    <property type="protein sequence ID" value="STX33084.1"/>
    <property type="molecule type" value="Genomic_DNA"/>
</dbReference>
<dbReference type="RefSeq" id="WP_058522581.1">
    <property type="nucleotide sequence ID" value="NZ_CAAAHV010000016.1"/>
</dbReference>
<dbReference type="Gene3D" id="1.10.520.60">
    <property type="match status" value="1"/>
</dbReference>
<proteinExistence type="predicted"/>
<accession>A0A378ILU3</accession>
<protein>
    <submittedName>
        <fullName evidence="4">Oxidoreductase</fullName>
    </submittedName>
</protein>
<evidence type="ECO:0000313" key="4">
    <source>
        <dbReference type="EMBL" id="STX33084.1"/>
    </source>
</evidence>
<feature type="domain" description="Phosphoinositide phosphatase C-terminal" evidence="2">
    <location>
        <begin position="689"/>
        <end position="814"/>
    </location>
</feature>
<dbReference type="Proteomes" id="UP000054735">
    <property type="component" value="Unassembled WGS sequence"/>
</dbReference>
<dbReference type="AlphaFoldDB" id="A0A378ILU3"/>
<evidence type="ECO:0000259" key="1">
    <source>
        <dbReference type="Pfam" id="PF18363"/>
    </source>
</evidence>
<organism evidence="4 6">
    <name type="scientific">Legionella birminghamensis</name>
    <dbReference type="NCBI Taxonomy" id="28083"/>
    <lineage>
        <taxon>Bacteria</taxon>
        <taxon>Pseudomonadati</taxon>
        <taxon>Pseudomonadota</taxon>
        <taxon>Gammaproteobacteria</taxon>
        <taxon>Legionellales</taxon>
        <taxon>Legionellaceae</taxon>
        <taxon>Legionella</taxon>
    </lineage>
</organism>
<dbReference type="InterPro" id="IPR041034">
    <property type="entry name" value="PI_PP_C"/>
</dbReference>
<dbReference type="EMBL" id="LNXT01000005">
    <property type="protein sequence ID" value="KTC75316.1"/>
    <property type="molecule type" value="Genomic_DNA"/>
</dbReference>
<reference evidence="4 6" key="2">
    <citation type="submission" date="2018-06" db="EMBL/GenBank/DDBJ databases">
        <authorList>
            <consortium name="Pathogen Informatics"/>
            <person name="Doyle S."/>
        </authorList>
    </citation>
    <scope>NUCLEOTIDE SEQUENCE [LARGE SCALE GENOMIC DNA]</scope>
    <source>
        <strain evidence="4 6">NCTC12437</strain>
    </source>
</reference>
<reference evidence="3 5" key="1">
    <citation type="submission" date="2015-11" db="EMBL/GenBank/DDBJ databases">
        <title>Genomic analysis of 38 Legionella species identifies large and diverse effector repertoires.</title>
        <authorList>
            <person name="Burstein D."/>
            <person name="Amaro F."/>
            <person name="Zusman T."/>
            <person name="Lifshitz Z."/>
            <person name="Cohen O."/>
            <person name="Gilbert J.A."/>
            <person name="Pupko T."/>
            <person name="Shuman H.A."/>
            <person name="Segal G."/>
        </authorList>
    </citation>
    <scope>NUCLEOTIDE SEQUENCE [LARGE SCALE GENOMIC DNA]</scope>
    <source>
        <strain evidence="3 5">CDC#1407-AL-14</strain>
    </source>
</reference>
<dbReference type="STRING" id="28083.Lbir_0461"/>
<evidence type="ECO:0000259" key="2">
    <source>
        <dbReference type="Pfam" id="PF18365"/>
    </source>
</evidence>
<name>A0A378ILU3_9GAMM</name>
<sequence length="820" mass="93562">MAKTTILRVEKGTVLTAEMRKNLKSLLGDFETREYIKTPDLKKIYQRRIDILAEAFEFIYNSITPSSCTSAELAAYLQFCKQLNQLPDIADQDKYQEILTNFTGMLVNALIDNWNWPYRVRDAVGLLNKAEQYVIMQKGRQNLATLSTVSQLKDSFVLNWENTLPSCSKQTIDELIKIKQTYLSDLPNWLEQLPYYQQVFFLTSPETCTTVTQLNSENNDIIDLWRSKTLSNDDYIAIIDGYSIDGTKKKKPDWYRELPGNRKQILRSLLISEGNNKEKVEQKLNDLTKKLCEKSDEATAALIKKIRGLPSWFVKLPLSEQKLLKAALDKSENVADVVHFLPSRLRTIPGLANLAEHNCAILDTNCNVKKQFGPKLRSSHLASRDVKSQPEPIGQLHARRNYAQILEIAKTRYEKYSILIQTLISPVPGAEVVDVPDEYLDRMREWVIQNNSSHGFTVYTKNHPYNVAKRFIWTGASDPDCLALLAAAKAVTPKKPALEKLIRSYEATLNSGFLTTNLRDYTGRELSLSSYEHLLVEHIGGVSYGSCVSGKDRKALEIIHSDAMQIYYEIYNEWPQFNEFNKDKRGNFVDIVSDLYVTRHAHEFADENAPGTEGIKTPENYYPADIAAAIQKKMDPFKNSLACDDKNATNNEVKKIAKFKQGSSKYVPDGNKNHLIFNGYSSCLIAAQRLSSEQQKKLLNEIRTLTGETDFWKEKRYAVGKNIPFFNRTKYVNAMPGGIDFMYKATGRQDNLTRILAEIYFNLENRPDDPNRDPVTLDVYNAILDLRKANPADNVYQNSLDSIIKVRNMAFEANRLIPVC</sequence>
<feature type="domain" description="Phosphoinositide phosphatase insertion" evidence="1">
    <location>
        <begin position="187"/>
        <end position="284"/>
    </location>
</feature>
<dbReference type="InterPro" id="IPR040769">
    <property type="entry name" value="PI_PP_I"/>
</dbReference>
<dbReference type="Pfam" id="PF18365">
    <property type="entry name" value="PI_PP_C"/>
    <property type="match status" value="1"/>
</dbReference>
<evidence type="ECO:0000313" key="6">
    <source>
        <dbReference type="Proteomes" id="UP000255066"/>
    </source>
</evidence>
<gene>
    <name evidence="3" type="ORF">Lbir_0461</name>
    <name evidence="4" type="ORF">NCTC12437_02903</name>
</gene>
<keyword evidence="5" id="KW-1185">Reference proteome</keyword>
<dbReference type="Proteomes" id="UP000255066">
    <property type="component" value="Unassembled WGS sequence"/>
</dbReference>